<keyword evidence="1" id="KW-0472">Membrane</keyword>
<name>A0A2T1HMI6_9HYPH</name>
<dbReference type="GO" id="GO:0009103">
    <property type="term" value="P:lipopolysaccharide biosynthetic process"/>
    <property type="evidence" value="ECO:0007669"/>
    <property type="project" value="TreeGrafter"/>
</dbReference>
<dbReference type="PANTHER" id="PTHR23028">
    <property type="entry name" value="ACETYLTRANSFERASE"/>
    <property type="match status" value="1"/>
</dbReference>
<dbReference type="GO" id="GO:0016747">
    <property type="term" value="F:acyltransferase activity, transferring groups other than amino-acyl groups"/>
    <property type="evidence" value="ECO:0007669"/>
    <property type="project" value="InterPro"/>
</dbReference>
<organism evidence="3 4">
    <name type="scientific">Alsobacter soli</name>
    <dbReference type="NCBI Taxonomy" id="2109933"/>
    <lineage>
        <taxon>Bacteria</taxon>
        <taxon>Pseudomonadati</taxon>
        <taxon>Pseudomonadota</taxon>
        <taxon>Alphaproteobacteria</taxon>
        <taxon>Hyphomicrobiales</taxon>
        <taxon>Alsobacteraceae</taxon>
        <taxon>Alsobacter</taxon>
    </lineage>
</organism>
<dbReference type="OrthoDB" id="9767863at2"/>
<evidence type="ECO:0000313" key="3">
    <source>
        <dbReference type="EMBL" id="PSC02801.1"/>
    </source>
</evidence>
<dbReference type="Proteomes" id="UP000239772">
    <property type="component" value="Unassembled WGS sequence"/>
</dbReference>
<feature type="transmembrane region" description="Helical" evidence="1">
    <location>
        <begin position="138"/>
        <end position="160"/>
    </location>
</feature>
<keyword evidence="4" id="KW-1185">Reference proteome</keyword>
<keyword evidence="1" id="KW-1133">Transmembrane helix</keyword>
<dbReference type="PANTHER" id="PTHR23028:SF53">
    <property type="entry name" value="ACYL_TRANSF_3 DOMAIN-CONTAINING PROTEIN"/>
    <property type="match status" value="1"/>
</dbReference>
<protein>
    <submittedName>
        <fullName evidence="3">Exopolysaccharide production protein exoz</fullName>
    </submittedName>
</protein>
<evidence type="ECO:0000256" key="1">
    <source>
        <dbReference type="SAM" id="Phobius"/>
    </source>
</evidence>
<dbReference type="GO" id="GO:0016020">
    <property type="term" value="C:membrane"/>
    <property type="evidence" value="ECO:0007669"/>
    <property type="project" value="TreeGrafter"/>
</dbReference>
<dbReference type="Pfam" id="PF01757">
    <property type="entry name" value="Acyl_transf_3"/>
    <property type="match status" value="1"/>
</dbReference>
<dbReference type="AlphaFoldDB" id="A0A2T1HMI6"/>
<reference evidence="4" key="1">
    <citation type="submission" date="2018-03" db="EMBL/GenBank/DDBJ databases">
        <authorList>
            <person name="Sun L."/>
            <person name="Liu H."/>
            <person name="Chen W."/>
            <person name="Huang K."/>
            <person name="Liu W."/>
            <person name="Gao X."/>
        </authorList>
    </citation>
    <scope>NUCLEOTIDE SEQUENCE [LARGE SCALE GENOMIC DNA]</scope>
    <source>
        <strain evidence="4">SH9</strain>
    </source>
</reference>
<feature type="transmembrane region" description="Helical" evidence="1">
    <location>
        <begin position="191"/>
        <end position="211"/>
    </location>
</feature>
<feature type="transmembrane region" description="Helical" evidence="1">
    <location>
        <begin position="218"/>
        <end position="238"/>
    </location>
</feature>
<sequence>MHGRLTNVQLLRALAAIFVVLSHAAHETFGMAQRIGVDPIFHQSTRWTAAVDVFFVMSGFILLSTSYNSFAAHEATVKFFTRRLVRAIPLYWLLTTLVLVGGLLAPTLLNVPITDLGHVVSSYLFWPSPRENGEIRPVLALGWTMNLEFFFYGVLAVCLALPRRWGVAAATGALVGVVALAQLMPAPGMAISFWGSFMTLDFVLGFAIALAYQAGIRISAGAAWTMCALAVADIAISASTEPGAFDWFVTISLPAGALVAAGVLAPQVATVSRLPRFGVLLGDACYSTYLLQPFILRPAAVAWVALVGAGAPLWAFVGLAAALALGGGLACFLLFEKPLTAVLNRHLKNWERRREARALALQPAE</sequence>
<dbReference type="InterPro" id="IPR050879">
    <property type="entry name" value="Acyltransferase_3"/>
</dbReference>
<comment type="caution">
    <text evidence="3">The sequence shown here is derived from an EMBL/GenBank/DDBJ whole genome shotgun (WGS) entry which is preliminary data.</text>
</comment>
<evidence type="ECO:0000313" key="4">
    <source>
        <dbReference type="Proteomes" id="UP000239772"/>
    </source>
</evidence>
<evidence type="ECO:0000259" key="2">
    <source>
        <dbReference type="Pfam" id="PF01757"/>
    </source>
</evidence>
<dbReference type="RefSeq" id="WP_106340031.1">
    <property type="nucleotide sequence ID" value="NZ_PVZS01000037.1"/>
</dbReference>
<proteinExistence type="predicted"/>
<feature type="transmembrane region" description="Helical" evidence="1">
    <location>
        <begin position="302"/>
        <end position="335"/>
    </location>
</feature>
<accession>A0A2T1HMI6</accession>
<dbReference type="InterPro" id="IPR002656">
    <property type="entry name" value="Acyl_transf_3_dom"/>
</dbReference>
<dbReference type="EMBL" id="PVZS01000037">
    <property type="protein sequence ID" value="PSC02801.1"/>
    <property type="molecule type" value="Genomic_DNA"/>
</dbReference>
<gene>
    <name evidence="3" type="ORF">SLNSH_22010</name>
</gene>
<keyword evidence="1" id="KW-0812">Transmembrane</keyword>
<feature type="transmembrane region" description="Helical" evidence="1">
    <location>
        <begin position="48"/>
        <end position="70"/>
    </location>
</feature>
<feature type="transmembrane region" description="Helical" evidence="1">
    <location>
        <begin position="90"/>
        <end position="109"/>
    </location>
</feature>
<feature type="transmembrane region" description="Helical" evidence="1">
    <location>
        <begin position="244"/>
        <end position="265"/>
    </location>
</feature>
<feature type="domain" description="Acyltransferase 3" evidence="2">
    <location>
        <begin position="8"/>
        <end position="326"/>
    </location>
</feature>
<feature type="transmembrane region" description="Helical" evidence="1">
    <location>
        <begin position="167"/>
        <end position="185"/>
    </location>
</feature>